<sequence>MVLHLEPYILVSQAKQVFYLREDDSSPWYVALRGSSRRFSKKEFLDSVAAIGTLPPNVDIDADLDEAENERTDCEGIYVNAKNANDEVEYIGTIEPQVNDEDHLEPDQVANPDQVVDGDLDKVNEEEPHGELVLSEGDDCVEPKRKRHRGPTRLKDIAKDEQKKYRARVIEADSQLLSVLIIWVINPQVEFTNMGEPIGKGSVKLTSYVGALVREHVPVTIERWTKIGEELRTVLWKSVQVSFVSWKSRQVTNIREAKTNQERMNMRPKNISPFDWRKFVKLKTSQEFKKTASADPSEVKRLKVWVKSRTKKDATPVNTNATEKIKKAEEIVKSDNPSSNEAQDSLSQLLGPDNPGRLRAMGRNMNKTKLACFQVQHKCMAEMQENQLHLQKKVNEIQEVIEKMKNQRQSAEVGENSAARSVNKRTQPKCFLLDWAGSDAKVAKGCIISSDPDELVNDCRLGPTDVKFLIDTAIEPEAFLWRLAANMFIIEKAVGHMIAWPAAMCFSLEEDLQQEDIACQTQEPNALVNGLPLGHVAVKIFVDAVLQPETFIWRPTMNVTYLEDCLMSFVAWPVNKVIFENPADATYQKSPLQTSAARGKSPLEATTSVGKSAASVGKSPGSLGKSARSKKAVASGKAAASGSQTAAGYKPSSEIFTAKGTKSVATVSKAIAEKSIAKGSKSPVKKSQLLDSQLHLRRSPRKGVAEVIKTNHKCKLMDISGRKQVVAEGRVHSVDPDQKKQHVRLGDNAARVWVDIVKIDDATVWRASDEIEYMRDSLGSSIA</sequence>
<gene>
    <name evidence="3" type="primary">T6L9.2</name>
    <name evidence="4" type="ordered locus">At4g07760</name>
</gene>
<reference evidence="4" key="5">
    <citation type="submission" date="2000-03" db="EMBL/GenBank/DDBJ databases">
        <authorList>
            <person name="EU Arabidopsis sequencing project"/>
        </authorList>
    </citation>
    <scope>NUCLEOTIDE SEQUENCE</scope>
</reference>
<dbReference type="Pfam" id="PF03004">
    <property type="entry name" value="Transposase_24"/>
    <property type="match status" value="1"/>
</dbReference>
<evidence type="ECO:0000256" key="2">
    <source>
        <dbReference type="SAM" id="MobiDB-lite"/>
    </source>
</evidence>
<dbReference type="AlphaFoldDB" id="Q7FZR6"/>
<reference evidence="3" key="4">
    <citation type="submission" date="1999-06" db="EMBL/GenBank/DDBJ databases">
        <authorList>
            <person name="Waterston R."/>
        </authorList>
    </citation>
    <scope>NUCLEOTIDE SEQUENCE</scope>
</reference>
<feature type="compositionally biased region" description="Polar residues" evidence="2">
    <location>
        <begin position="335"/>
        <end position="348"/>
    </location>
</feature>
<reference evidence="3" key="3">
    <citation type="submission" date="1999-05" db="EMBL/GenBank/DDBJ databases">
        <title>The sequence of A. thaliana T6L9.</title>
        <authorList>
            <person name="Cotton M."/>
            <person name="Wohldman P."/>
            <person name="Sapetti L."/>
        </authorList>
    </citation>
    <scope>NUCLEOTIDE SEQUENCE</scope>
</reference>
<feature type="region of interest" description="Disordered" evidence="2">
    <location>
        <begin position="328"/>
        <end position="353"/>
    </location>
</feature>
<keyword evidence="1" id="KW-0175">Coiled coil</keyword>
<feature type="region of interest" description="Disordered" evidence="2">
    <location>
        <begin position="589"/>
        <end position="629"/>
    </location>
</feature>
<accession>Q7FZR6</accession>
<dbReference type="EMBL" id="AF147265">
    <property type="protein sequence ID" value="AAD38216.1"/>
    <property type="molecule type" value="Genomic_DNA"/>
</dbReference>
<dbReference type="EMBL" id="AL161507">
    <property type="protein sequence ID" value="CAB77935.1"/>
    <property type="molecule type" value="Genomic_DNA"/>
</dbReference>
<feature type="coiled-coil region" evidence="1">
    <location>
        <begin position="380"/>
        <end position="414"/>
    </location>
</feature>
<evidence type="ECO:0000313" key="3">
    <source>
        <dbReference type="EMBL" id="AAD38216.1"/>
    </source>
</evidence>
<reference key="1">
    <citation type="journal article" date="1999" name="Nature">
        <title>Sequence and analysis of chromosome 4 of the plant Arabidopsis thaliana.</title>
        <authorList>
            <consortium name="EU"/>
            <consortium name="CSHL and WU Arabidopsis Sequencing Project"/>
            <person name="Mayer K."/>
            <person name="Schuller C."/>
            <person name="Wambutt R."/>
            <person name="Murphy G."/>
            <person name="Volckaert G."/>
            <person name="Pohl T."/>
            <person name="Dusterhoft A."/>
            <person name="Stiekema W."/>
            <person name="Entian K.D."/>
            <person name="Terryn N."/>
            <person name="Harris B."/>
            <person name="Ansorge W."/>
            <person name="Brandt P."/>
            <person name="Grivell L."/>
            <person name="Rieger M."/>
            <person name="Weichselgartner M."/>
            <person name="de Simone V."/>
            <person name="Obermaier B."/>
            <person name="Mache R."/>
            <person name="Muller M."/>
            <person name="Kreis M."/>
            <person name="Delseny M."/>
            <person name="Puigdomenech P."/>
            <person name="Watson M."/>
            <person name="Schmidtheini T."/>
            <person name="Reichert B."/>
            <person name="Portatelle D."/>
            <person name="Perez-Alonso M."/>
            <person name="Boutry M."/>
            <person name="Bancroft I."/>
            <person name="Vos P."/>
            <person name="Hoheisel J."/>
            <person name="Zimmermann W."/>
            <person name="Wedler H."/>
            <person name="Ridley P."/>
            <person name="Langham S.A."/>
            <person name="McCullagh B."/>
            <person name="Bilham L."/>
            <person name="Robben J."/>
            <person name="Van der Schueren J."/>
            <person name="Grymonprez B."/>
            <person name="Chuang Y.J."/>
            <person name="Vandenbussche F."/>
            <person name="Braeken M."/>
            <person name="Weltjens I."/>
            <person name="Voet M."/>
            <person name="Bastiaens I."/>
            <person name="Aert R."/>
            <person name="Defoor E."/>
            <person name="Weitzenegger T."/>
            <person name="Bothe G."/>
            <person name="Ramsperger U."/>
            <person name="Hilbert H."/>
            <person name="Braun M."/>
            <person name="Holzer E."/>
            <person name="Brandt A."/>
            <person name="Peters S."/>
            <person name="van Staveren M."/>
            <person name="Dirske W."/>
            <person name="Mooijman P."/>
            <person name="Klein Lankhorst R."/>
            <person name="Rose M."/>
            <person name="Hauf J."/>
            <person name="Kotter P."/>
            <person name="Berneiser S."/>
            <person name="Hempel S."/>
            <person name="Feldpausch M."/>
            <person name="Lamberth S."/>
            <person name="Van den Daele H."/>
            <person name="De Keyser A."/>
            <person name="Buysshaert C."/>
            <person name="Gielen J."/>
            <person name="Villarroel R."/>
            <person name="De Clercq R."/>
            <person name="Van Montagu M."/>
            <person name="Rogers J."/>
            <person name="Cronin A."/>
            <person name="Quail M."/>
            <person name="Bray-Allen S."/>
            <person name="Clark L."/>
            <person name="Doggett J."/>
            <person name="Hall S."/>
            <person name="Kay M."/>
            <person name="Lennard N."/>
            <person name="McLay K."/>
            <person name="Mayes R."/>
            <person name="Pettett A."/>
            <person name="Rajandream M.A."/>
            <person name="Lyne M."/>
            <person name="Benes V."/>
            <person name="Rechmann S."/>
            <person name="Borkova D."/>
            <person name="Blocker H."/>
            <person name="Scharfe M."/>
            <person name="Grimm M."/>
            <person name="Lohnert T.H."/>
            <person name="Dose S."/>
            <person name="de Haan M."/>
            <person name="Maarse A."/>
            <person name="Schafer M."/>
            <person name="Muller-Auer S."/>
            <person name="Gabel C."/>
            <person name="Fuchs M."/>
            <person name="Fartmann B."/>
            <person name="Granderath K."/>
            <person name="Dauner D."/>
            <person name="Herzl A."/>
            <person name="Neumann S."/>
            <person name="Argiriou A."/>
            <person name="Vitale D."/>
            <person name="Liguori R."/>
            <person name="Piravandi E."/>
            <person name="Massenet O."/>
            <person name="Quigley F."/>
            <person name="Clabauld G."/>
            <person name="Mundlein A."/>
            <person name="Felber R."/>
            <person name="Schnabl S."/>
            <person name="Hiller R."/>
            <person name="Schmidt W."/>
            <person name="Lecharny A."/>
            <person name="Aubourg S."/>
            <person name="Chefdor F."/>
            <person name="Cooke R."/>
            <person name="Berger C."/>
            <person name="Montfort A."/>
            <person name="Casacuberta E."/>
            <person name="Gibbons T."/>
            <person name="Weber N."/>
            <person name="Vandenbol M."/>
            <person name="Bargues M."/>
            <person name="Terol J."/>
            <person name="Torres A."/>
            <person name="Perez-Perez A."/>
            <person name="Purnelle B."/>
            <person name="Bent E."/>
            <person name="Johnson S."/>
            <person name="Tacon D."/>
            <person name="Jesse T."/>
            <person name="Heijnen L."/>
            <person name="Schwarz S."/>
            <person name="Scholler P."/>
            <person name="Heber S."/>
            <person name="Francs P."/>
            <person name="Bielke C."/>
            <person name="Frishman D."/>
            <person name="Haase D."/>
            <person name="Lemcke K."/>
            <person name="Mewes H.W."/>
            <person name="Stocker S."/>
            <person name="Zaccaria P."/>
            <person name="Bevan M."/>
            <person name="Wilson R.K."/>
            <person name="de la Bastide M."/>
            <person name="Habermann K."/>
            <person name="Parnell L."/>
            <person name="Dedhia N."/>
            <person name="Gnoj L."/>
            <person name="Schutz K."/>
            <person name="Huang E."/>
            <person name="Spiegel L."/>
            <person name="Sehkon M."/>
            <person name="Murray J."/>
            <person name="Sheet P."/>
            <person name="Cordes M."/>
            <person name="Abu-Threideh J."/>
            <person name="Stoneking T."/>
            <person name="Kalicki J."/>
            <person name="Graves T."/>
            <person name="Harmon G."/>
            <person name="Edwards J."/>
            <person name="Latreille P."/>
            <person name="Courtney L."/>
            <person name="Cloud J."/>
            <person name="Abbott A."/>
            <person name="Scott K."/>
            <person name="Johnson D."/>
            <person name="Minx P."/>
            <person name="Bentley D."/>
            <person name="Fulton B."/>
            <person name="Miller N."/>
            <person name="Greco T."/>
            <person name="Kemp K."/>
            <person name="Kramer J."/>
            <person name="Fulton L."/>
            <person name="Mardis E."/>
            <person name="Dante M."/>
            <person name="Pepin K."/>
            <person name="Hillier L."/>
            <person name="Nelson J."/>
            <person name="Spieth J."/>
            <person name="Ryan E."/>
            <person name="Andrews S."/>
            <person name="Geisel C."/>
            <person name="Layman D."/>
            <person name="Du H."/>
            <person name="Ali J."/>
            <person name="Berghoff A."/>
            <person name="Jones K."/>
            <person name="Drone K."/>
            <person name="Cotton M."/>
            <person name="Joshu C."/>
            <person name="Antonoiu B."/>
            <person name="Zidanic M."/>
            <person name="Strong C."/>
            <person name="Sun H."/>
            <person name="Lamar B."/>
            <person name="Yordan C."/>
            <person name="Ma P."/>
            <person name="Zhong J."/>
            <person name="Preston R."/>
            <person name="Vil D."/>
            <person name="Shekher M."/>
            <person name="Matero A."/>
            <person name="Shah R."/>
            <person name="Swaby I.K."/>
            <person name="O'Shaughnessy A."/>
            <person name="Rodriguez M."/>
            <person name="Hoffmann J."/>
            <person name="Till S."/>
            <person name="Granat S."/>
            <person name="Shohdy N."/>
            <person name="Hasegawa A."/>
            <person name="Hameed A."/>
            <person name="Lodhi M."/>
            <person name="Johnson A."/>
            <person name="Chen E."/>
            <person name="Marra M."/>
            <person name="Martienssen R."/>
            <person name="McCombie W.R."/>
        </authorList>
    </citation>
    <scope>NUCLEOTIDE SEQUENCE [LARGE SCALE GENOMIC DNA]</scope>
    <source>
        <strain>cv. Columbia</strain>
    </source>
</reference>
<reference evidence="3" key="2">
    <citation type="submission" date="1999-05" db="EMBL/GenBank/DDBJ databases">
        <title>The A. thaliana Genome Sequencing Project.</title>
        <authorList>
            <person name="WashU"/>
        </authorList>
    </citation>
    <scope>NUCLEOTIDE SEQUENCE</scope>
</reference>
<name>Q7FZR6_ARATH</name>
<proteinExistence type="predicted"/>
<organism evidence="3">
    <name type="scientific">Arabidopsis thaliana</name>
    <name type="common">Mouse-ear cress</name>
    <dbReference type="NCBI Taxonomy" id="3702"/>
    <lineage>
        <taxon>Eukaryota</taxon>
        <taxon>Viridiplantae</taxon>
        <taxon>Streptophyta</taxon>
        <taxon>Embryophyta</taxon>
        <taxon>Tracheophyta</taxon>
        <taxon>Spermatophyta</taxon>
        <taxon>Magnoliopsida</taxon>
        <taxon>eudicotyledons</taxon>
        <taxon>Gunneridae</taxon>
        <taxon>Pentapetalae</taxon>
        <taxon>rosids</taxon>
        <taxon>malvids</taxon>
        <taxon>Brassicales</taxon>
        <taxon>Brassicaceae</taxon>
        <taxon>Camelineae</taxon>
        <taxon>Arabidopsis</taxon>
    </lineage>
</organism>
<evidence type="ECO:0000256" key="1">
    <source>
        <dbReference type="SAM" id="Coils"/>
    </source>
</evidence>
<dbReference type="InterPro" id="IPR004252">
    <property type="entry name" value="Probable_transposase_24"/>
</dbReference>
<dbReference type="PIR" id="F85076">
    <property type="entry name" value="F85076"/>
</dbReference>
<evidence type="ECO:0000313" key="4">
    <source>
        <dbReference type="EMBL" id="CAB77935.1"/>
    </source>
</evidence>
<protein>
    <submittedName>
        <fullName evidence="4">Putative transposon protein</fullName>
    </submittedName>
    <submittedName>
        <fullName evidence="3">T6L9.2 protein</fullName>
    </submittedName>
</protein>